<reference evidence="1 2" key="1">
    <citation type="submission" date="2018-06" db="EMBL/GenBank/DDBJ databases">
        <authorList>
            <consortium name="Pathogen Informatics"/>
            <person name="Doyle S."/>
        </authorList>
    </citation>
    <scope>NUCLEOTIDE SEQUENCE [LARGE SCALE GENOMIC DNA]</scope>
    <source>
        <strain evidence="1 2">NCTC11661</strain>
    </source>
</reference>
<evidence type="ECO:0000313" key="1">
    <source>
        <dbReference type="EMBL" id="SSZ46405.1"/>
    </source>
</evidence>
<evidence type="ECO:0000313" key="2">
    <source>
        <dbReference type="Proteomes" id="UP000255515"/>
    </source>
</evidence>
<protein>
    <submittedName>
        <fullName evidence="1">WbqC-like protein family</fullName>
    </submittedName>
</protein>
<dbReference type="EMBL" id="UFTJ01000001">
    <property type="protein sequence ID" value="SSZ46405.1"/>
    <property type="molecule type" value="Genomic_DNA"/>
</dbReference>
<dbReference type="Proteomes" id="UP000255515">
    <property type="component" value="Unassembled WGS sequence"/>
</dbReference>
<dbReference type="AlphaFoldDB" id="A0A376BXV2"/>
<dbReference type="Pfam" id="PF08889">
    <property type="entry name" value="WbqC"/>
    <property type="match status" value="1"/>
</dbReference>
<organism evidence="1 2">
    <name type="scientific">Bergeyella zoohelcum</name>
    <dbReference type="NCBI Taxonomy" id="1015"/>
    <lineage>
        <taxon>Bacteria</taxon>
        <taxon>Pseudomonadati</taxon>
        <taxon>Bacteroidota</taxon>
        <taxon>Flavobacteriia</taxon>
        <taxon>Flavobacteriales</taxon>
        <taxon>Weeksellaceae</taxon>
        <taxon>Bergeyella</taxon>
    </lineage>
</organism>
<gene>
    <name evidence="1" type="ORF">NCTC11661_00044</name>
</gene>
<dbReference type="InterPro" id="IPR014985">
    <property type="entry name" value="WbqC"/>
</dbReference>
<sequence>MATLTLPALYLPPISWFHFFLNDENEIHIEQLENLPKQTLRNRCHIFGANGKLNLTIPLKKNGKRAMKDIEISYNENWQKLHWKSIKNVYQSAPYFEYYEDQLKTIYEGNESSLLAFNLKAISIILKLLKTEKAYSLTEQYEATPQGKDLRNAFEAKKDSIFPGKPYYQVFSDKMGFLADLSMLDLICNLGPETQGYLKSLKIGEI</sequence>
<dbReference type="RefSeq" id="WP_002687576.1">
    <property type="nucleotide sequence ID" value="NZ_UFTJ01000001.1"/>
</dbReference>
<name>A0A376BXV2_9FLAO</name>
<accession>A0A376BXV2</accession>
<proteinExistence type="predicted"/>